<dbReference type="InterPro" id="IPR011992">
    <property type="entry name" value="EF-hand-dom_pair"/>
</dbReference>
<dbReference type="InterPro" id="IPR007021">
    <property type="entry name" value="DUF659"/>
</dbReference>
<protein>
    <recommendedName>
        <fullName evidence="3">EF-hand domain-containing protein</fullName>
    </recommendedName>
</protein>
<keyword evidence="1" id="KW-0106">Calcium</keyword>
<dbReference type="InterPro" id="IPR018247">
    <property type="entry name" value="EF_Hand_1_Ca_BS"/>
</dbReference>
<dbReference type="Gramene" id="QL02p005214:mrna">
    <property type="protein sequence ID" value="QL02p005214:mrna"/>
    <property type="gene ID" value="QL02p005214"/>
</dbReference>
<reference evidence="4" key="2">
    <citation type="submission" date="2021-01" db="UniProtKB">
        <authorList>
            <consortium name="EnsemblPlants"/>
        </authorList>
    </citation>
    <scope>IDENTIFICATION</scope>
</reference>
<dbReference type="GO" id="GO:0046983">
    <property type="term" value="F:protein dimerization activity"/>
    <property type="evidence" value="ECO:0007669"/>
    <property type="project" value="InterPro"/>
</dbReference>
<dbReference type="InterPro" id="IPR012337">
    <property type="entry name" value="RNaseH-like_sf"/>
</dbReference>
<dbReference type="InParanoid" id="A0A7N2KRR8"/>
<evidence type="ECO:0000259" key="3">
    <source>
        <dbReference type="PROSITE" id="PS50222"/>
    </source>
</evidence>
<evidence type="ECO:0000256" key="1">
    <source>
        <dbReference type="ARBA" id="ARBA00022837"/>
    </source>
</evidence>
<dbReference type="SMART" id="SM00054">
    <property type="entry name" value="EFh"/>
    <property type="match status" value="2"/>
</dbReference>
<dbReference type="OMA" id="ENARMNF"/>
<dbReference type="PANTHER" id="PTHR32166:SF122">
    <property type="entry name" value="OS09G0499600 PROTEIN"/>
    <property type="match status" value="1"/>
</dbReference>
<dbReference type="Gene3D" id="1.10.238.10">
    <property type="entry name" value="EF-hand"/>
    <property type="match status" value="1"/>
</dbReference>
<dbReference type="SUPFAM" id="SSF47473">
    <property type="entry name" value="EF-hand"/>
    <property type="match status" value="1"/>
</dbReference>
<proteinExistence type="predicted"/>
<dbReference type="SUPFAM" id="SSF53098">
    <property type="entry name" value="Ribonuclease H-like"/>
    <property type="match status" value="1"/>
</dbReference>
<accession>A0A7N2KRR8</accession>
<feature type="compositionally biased region" description="Polar residues" evidence="2">
    <location>
        <begin position="34"/>
        <end position="44"/>
    </location>
</feature>
<evidence type="ECO:0000313" key="5">
    <source>
        <dbReference type="Proteomes" id="UP000594261"/>
    </source>
</evidence>
<dbReference type="Pfam" id="PF05699">
    <property type="entry name" value="Dimer_Tnp_hAT"/>
    <property type="match status" value="1"/>
</dbReference>
<dbReference type="PANTHER" id="PTHR32166">
    <property type="entry name" value="OSJNBA0013A04.12 PROTEIN"/>
    <property type="match status" value="1"/>
</dbReference>
<dbReference type="PROSITE" id="PS50222">
    <property type="entry name" value="EF_HAND_2"/>
    <property type="match status" value="1"/>
</dbReference>
<dbReference type="Proteomes" id="UP000594261">
    <property type="component" value="Chromosome 2"/>
</dbReference>
<evidence type="ECO:0000313" key="4">
    <source>
        <dbReference type="EnsemblPlants" id="QL02p005214:mrna"/>
    </source>
</evidence>
<feature type="compositionally biased region" description="Polar residues" evidence="2">
    <location>
        <begin position="66"/>
        <end position="75"/>
    </location>
</feature>
<dbReference type="Pfam" id="PF13405">
    <property type="entry name" value="EF-hand_6"/>
    <property type="match status" value="1"/>
</dbReference>
<dbReference type="InterPro" id="IPR008906">
    <property type="entry name" value="HATC_C_dom"/>
</dbReference>
<feature type="compositionally biased region" description="Basic and acidic residues" evidence="2">
    <location>
        <begin position="45"/>
        <end position="55"/>
    </location>
</feature>
<dbReference type="EnsemblPlants" id="QL02p005214:mrna">
    <property type="protein sequence ID" value="QL02p005214:mrna"/>
    <property type="gene ID" value="QL02p005214"/>
</dbReference>
<feature type="region of interest" description="Disordered" evidence="2">
    <location>
        <begin position="1"/>
        <end position="75"/>
    </location>
</feature>
<dbReference type="AlphaFoldDB" id="A0A7N2KRR8"/>
<organism evidence="4 5">
    <name type="scientific">Quercus lobata</name>
    <name type="common">Valley oak</name>
    <dbReference type="NCBI Taxonomy" id="97700"/>
    <lineage>
        <taxon>Eukaryota</taxon>
        <taxon>Viridiplantae</taxon>
        <taxon>Streptophyta</taxon>
        <taxon>Embryophyta</taxon>
        <taxon>Tracheophyta</taxon>
        <taxon>Spermatophyta</taxon>
        <taxon>Magnoliopsida</taxon>
        <taxon>eudicotyledons</taxon>
        <taxon>Gunneridae</taxon>
        <taxon>Pentapetalae</taxon>
        <taxon>rosids</taxon>
        <taxon>fabids</taxon>
        <taxon>Fagales</taxon>
        <taxon>Fagaceae</taxon>
        <taxon>Quercus</taxon>
    </lineage>
</organism>
<name>A0A7N2KRR8_QUELO</name>
<dbReference type="InterPro" id="IPR002048">
    <property type="entry name" value="EF_hand_dom"/>
</dbReference>
<feature type="compositionally biased region" description="Basic and acidic residues" evidence="2">
    <location>
        <begin position="17"/>
        <end position="32"/>
    </location>
</feature>
<sequence>MNKEIANPYDVEEEKEDDHHHDEGNNDNERGGSKSHSSVSNYNTKGKEKVGEKSNIKSYFAPRTKPGSQPSIRSSLASKQMVENARMNFARWWYHANIPFHAAHSVFYQEALDSVAAIGPGFKGPSYHDLRGPLLQKHVGEMNDYLLDVKNDWKVYGCSIMSDGWTNQKRAPIINFLVYYPRGTMFLKSLDVSGLKKDADTLLKLFDKVVQEVGSEHVMQFITDNDSSYKSAEKKLMQKYGTFYWSPCAAHCIDLMLENFSDKRYFPIIDETIQKAKKITKFIYNHGKILALMRSDFTNGRDLIRPAITRPSFKKQKDVTKGLLSTITRLVSDPDEQDILSSQIESYKKSLGDFGMPMAIRQREKLSPVAWWEQFGNDTPELQKFAIRVLSQCCSATGCERAWSTFEFVHSKRRNRLEHKRLNDLVNIRRTKDYLDPISLDNIDLMEDWVAEESEFLLLTEEDVNWDSIEEPLATMTLEDDNDDDDDVVVVLDEEDGKNDVVLTDANTHVYYGPDGFNNPSSNNIRRFLKNLPKVLHPPSLHIKMVRAIVNPTVNYKMLPQKILLPPTEDQLRNIFKKYDTNNDNKLSREELKKAFDYLGALIPGFRADRSLHHADANKDGYINEREMDELVKYAVRVGFTVKA</sequence>
<dbReference type="Pfam" id="PF04937">
    <property type="entry name" value="DUF659"/>
    <property type="match status" value="1"/>
</dbReference>
<evidence type="ECO:0000256" key="2">
    <source>
        <dbReference type="SAM" id="MobiDB-lite"/>
    </source>
</evidence>
<feature type="domain" description="EF-hand" evidence="3">
    <location>
        <begin position="567"/>
        <end position="602"/>
    </location>
</feature>
<keyword evidence="5" id="KW-1185">Reference proteome</keyword>
<reference evidence="5" key="1">
    <citation type="journal article" date="2016" name="G3 (Bethesda)">
        <title>First Draft Assembly and Annotation of the Genome of a California Endemic Oak Quercus lobata Nee (Fagaceae).</title>
        <authorList>
            <person name="Sork V.L."/>
            <person name="Fitz-Gibbon S.T."/>
            <person name="Puiu D."/>
            <person name="Crepeau M."/>
            <person name="Gugger P.F."/>
            <person name="Sherman R."/>
            <person name="Stevens K."/>
            <person name="Langley C.H."/>
            <person name="Pellegrini M."/>
            <person name="Salzberg S.L."/>
        </authorList>
    </citation>
    <scope>NUCLEOTIDE SEQUENCE [LARGE SCALE GENOMIC DNA]</scope>
    <source>
        <strain evidence="5">cv. SW786</strain>
    </source>
</reference>
<dbReference type="GO" id="GO:0005509">
    <property type="term" value="F:calcium ion binding"/>
    <property type="evidence" value="ECO:0007669"/>
    <property type="project" value="InterPro"/>
</dbReference>
<dbReference type="CDD" id="cd00051">
    <property type="entry name" value="EFh"/>
    <property type="match status" value="1"/>
</dbReference>
<dbReference type="PROSITE" id="PS00018">
    <property type="entry name" value="EF_HAND_1"/>
    <property type="match status" value="2"/>
</dbReference>